<keyword evidence="9" id="KW-0408">Iron</keyword>
<dbReference type="PANTHER" id="PTHR32092:SF5">
    <property type="entry name" value="6-PHOSPHO-BETA-GLUCOSIDASE"/>
    <property type="match status" value="1"/>
</dbReference>
<dbReference type="InterPro" id="IPR015955">
    <property type="entry name" value="Lactate_DH/Glyco_Ohase_4_C"/>
</dbReference>
<feature type="binding site" evidence="9">
    <location>
        <position position="197"/>
    </location>
    <ligand>
        <name>Mn(2+)</name>
        <dbReference type="ChEBI" id="CHEBI:29035"/>
    </ligand>
</feature>
<dbReference type="InterPro" id="IPR001088">
    <property type="entry name" value="Glyco_hydro_4"/>
</dbReference>
<dbReference type="PRINTS" id="PR00732">
    <property type="entry name" value="GLHYDRLASE4"/>
</dbReference>
<feature type="domain" description="Glycosyl hydrolase family 4 C-terminal" evidence="12">
    <location>
        <begin position="192"/>
        <end position="431"/>
    </location>
</feature>
<evidence type="ECO:0000256" key="6">
    <source>
        <dbReference type="ARBA" id="ARBA00023295"/>
    </source>
</evidence>
<accession>A0A1H5USX9</accession>
<dbReference type="AlphaFoldDB" id="A0A1H5USX9"/>
<evidence type="ECO:0000313" key="13">
    <source>
        <dbReference type="EMBL" id="SEF78173.1"/>
    </source>
</evidence>
<evidence type="ECO:0000256" key="3">
    <source>
        <dbReference type="ARBA" id="ARBA00022801"/>
    </source>
</evidence>
<feature type="site" description="Increases basicity of active site Tyr" evidence="10">
    <location>
        <position position="108"/>
    </location>
</feature>
<keyword evidence="2 9" id="KW-0479">Metal-binding</keyword>
<feature type="active site" description="Proton donor" evidence="7">
    <location>
        <position position="168"/>
    </location>
</feature>
<dbReference type="RefSeq" id="WP_103931987.1">
    <property type="nucleotide sequence ID" value="NZ_FNVA01000001.1"/>
</dbReference>
<keyword evidence="5 9" id="KW-0464">Manganese</keyword>
<proteinExistence type="inferred from homology"/>
<keyword evidence="4 11" id="KW-0520">NAD</keyword>
<comment type="similarity">
    <text evidence="1 11">Belongs to the glycosyl hydrolase 4 family.</text>
</comment>
<evidence type="ECO:0000256" key="9">
    <source>
        <dbReference type="PIRSR" id="PIRSR601088-3"/>
    </source>
</evidence>
<dbReference type="PANTHER" id="PTHR32092">
    <property type="entry name" value="6-PHOSPHO-BETA-GLUCOSIDASE-RELATED"/>
    <property type="match status" value="1"/>
</dbReference>
<dbReference type="SUPFAM" id="SSF51735">
    <property type="entry name" value="NAD(P)-binding Rossmann-fold domains"/>
    <property type="match status" value="1"/>
</dbReference>
<reference evidence="13 14" key="1">
    <citation type="submission" date="2016-10" db="EMBL/GenBank/DDBJ databases">
        <authorList>
            <person name="de Groot N.N."/>
        </authorList>
    </citation>
    <scope>NUCLEOTIDE SEQUENCE [LARGE SCALE GENOMIC DNA]</scope>
    <source>
        <strain evidence="13 14">DSM 22489</strain>
    </source>
</reference>
<dbReference type="GO" id="GO:0016616">
    <property type="term" value="F:oxidoreductase activity, acting on the CH-OH group of donors, NAD or NADP as acceptor"/>
    <property type="evidence" value="ECO:0007669"/>
    <property type="project" value="InterPro"/>
</dbReference>
<dbReference type="Gene3D" id="3.90.110.10">
    <property type="entry name" value="Lactate dehydrogenase/glycoside hydrolase, family 4, C-terminal"/>
    <property type="match status" value="1"/>
</dbReference>
<feature type="binding site" evidence="8">
    <location>
        <position position="92"/>
    </location>
    <ligand>
        <name>substrate</name>
    </ligand>
</feature>
<keyword evidence="14" id="KW-1185">Reference proteome</keyword>
<dbReference type="Pfam" id="PF02056">
    <property type="entry name" value="Glyco_hydro_4"/>
    <property type="match status" value="1"/>
</dbReference>
<dbReference type="InterPro" id="IPR022616">
    <property type="entry name" value="Glyco_hydro_4_C"/>
</dbReference>
<dbReference type="OrthoDB" id="9808275at2"/>
<organism evidence="13 14">
    <name type="scientific">Bryocella elongata</name>
    <dbReference type="NCBI Taxonomy" id="863522"/>
    <lineage>
        <taxon>Bacteria</taxon>
        <taxon>Pseudomonadati</taxon>
        <taxon>Acidobacteriota</taxon>
        <taxon>Terriglobia</taxon>
        <taxon>Terriglobales</taxon>
        <taxon>Acidobacteriaceae</taxon>
        <taxon>Bryocella</taxon>
    </lineage>
</organism>
<evidence type="ECO:0000256" key="1">
    <source>
        <dbReference type="ARBA" id="ARBA00010141"/>
    </source>
</evidence>
<feature type="binding site" evidence="9">
    <location>
        <position position="167"/>
    </location>
    <ligand>
        <name>Mn(2+)</name>
        <dbReference type="ChEBI" id="CHEBI:29035"/>
    </ligand>
</feature>
<evidence type="ECO:0000256" key="7">
    <source>
        <dbReference type="PIRSR" id="PIRSR601088-1"/>
    </source>
</evidence>
<dbReference type="GO" id="GO:0046872">
    <property type="term" value="F:metal ion binding"/>
    <property type="evidence" value="ECO:0007669"/>
    <property type="project" value="UniProtKB-KW"/>
</dbReference>
<dbReference type="InterPro" id="IPR019802">
    <property type="entry name" value="GlycHydrolase_4_CS"/>
</dbReference>
<feature type="binding site" evidence="8">
    <location>
        <position position="267"/>
    </location>
    <ligand>
        <name>substrate</name>
    </ligand>
</feature>
<dbReference type="PROSITE" id="PS01324">
    <property type="entry name" value="GLYCOSYL_HYDROL_F4"/>
    <property type="match status" value="1"/>
</dbReference>
<gene>
    <name evidence="13" type="ORF">SAMN05421819_1182</name>
</gene>
<comment type="cofactor">
    <cofactor evidence="11">
        <name>NAD(+)</name>
        <dbReference type="ChEBI" id="CHEBI:57540"/>
    </cofactor>
    <text evidence="11">Binds 1 NAD(+) per subunit.</text>
</comment>
<feature type="binding site" evidence="8">
    <location>
        <position position="146"/>
    </location>
    <ligand>
        <name>substrate</name>
    </ligand>
</feature>
<dbReference type="Proteomes" id="UP000236728">
    <property type="component" value="Unassembled WGS sequence"/>
</dbReference>
<evidence type="ECO:0000259" key="12">
    <source>
        <dbReference type="Pfam" id="PF11975"/>
    </source>
</evidence>
<sequence>MSRKIGFLGGGGVRTPLVIFGINEAARELDAAEFVIYDIDAERAERIAQLGREIVRREGGTLTIRVATTQEEAIEDSSFVLNSVRVGGIETRARDERGAIACGYPGQETTGPAGIAMGQRTIPVAIAQAKLVAKLAPEAWLINFTNPAGLITQAILQHSSAKAVGICDTPTEMLHRIGEAFGATPADVQCDYVGLNHLGWVRRILLRGEDVTDRVFADDAILRALYSAPLFDPELIRALRLLPTEYLFFYYSRTRALANQLKQGSTRGEQIAQMNESLMSRLMRLLANHEDGAALQAYIDYLNLRSGSYMKLEGEGRSAFDGETLDADPFRAASGYHRIALDVMRALSSSEEHRVIVNVRNGSTLPEIAADDVIETTCAIGNGQIRPLTIDPTPEAVRGLVLAVKAYERAAIRAAITGSTRDLRAAMLLYPAIGEWEPSAEILKVLHLRSAHL</sequence>
<dbReference type="GO" id="GO:0004553">
    <property type="term" value="F:hydrolase activity, hydrolyzing O-glycosyl compounds"/>
    <property type="evidence" value="ECO:0007669"/>
    <property type="project" value="InterPro"/>
</dbReference>
<evidence type="ECO:0000256" key="8">
    <source>
        <dbReference type="PIRSR" id="PIRSR601088-2"/>
    </source>
</evidence>
<dbReference type="EMBL" id="FNVA01000001">
    <property type="protein sequence ID" value="SEF78173.1"/>
    <property type="molecule type" value="Genomic_DNA"/>
</dbReference>
<dbReference type="SUPFAM" id="SSF56327">
    <property type="entry name" value="LDH C-terminal domain-like"/>
    <property type="match status" value="1"/>
</dbReference>
<evidence type="ECO:0000256" key="2">
    <source>
        <dbReference type="ARBA" id="ARBA00022723"/>
    </source>
</evidence>
<evidence type="ECO:0000256" key="5">
    <source>
        <dbReference type="ARBA" id="ARBA00023211"/>
    </source>
</evidence>
<evidence type="ECO:0000256" key="11">
    <source>
        <dbReference type="RuleBase" id="RU361152"/>
    </source>
</evidence>
<name>A0A1H5USX9_9BACT</name>
<evidence type="ECO:0000256" key="10">
    <source>
        <dbReference type="PIRSR" id="PIRSR601088-4"/>
    </source>
</evidence>
<keyword evidence="6 11" id="KW-0326">Glycosidase</keyword>
<dbReference type="InterPro" id="IPR036291">
    <property type="entry name" value="NAD(P)-bd_dom_sf"/>
</dbReference>
<feature type="active site" description="Proton acceptor" evidence="7">
    <location>
        <position position="246"/>
    </location>
</feature>
<protein>
    <submittedName>
        <fullName evidence="13">6-phospho-beta-glucosidase</fullName>
    </submittedName>
</protein>
<keyword evidence="3 11" id="KW-0378">Hydrolase</keyword>
<dbReference type="GO" id="GO:0005975">
    <property type="term" value="P:carbohydrate metabolic process"/>
    <property type="evidence" value="ECO:0007669"/>
    <property type="project" value="InterPro"/>
</dbReference>
<dbReference type="Pfam" id="PF11975">
    <property type="entry name" value="Glyco_hydro_4C"/>
    <property type="match status" value="1"/>
</dbReference>
<dbReference type="Gene3D" id="3.40.50.720">
    <property type="entry name" value="NAD(P)-binding Rossmann-like Domain"/>
    <property type="match status" value="1"/>
</dbReference>
<evidence type="ECO:0000256" key="4">
    <source>
        <dbReference type="ARBA" id="ARBA00023027"/>
    </source>
</evidence>
<evidence type="ECO:0000313" key="14">
    <source>
        <dbReference type="Proteomes" id="UP000236728"/>
    </source>
</evidence>
<keyword evidence="9" id="KW-0170">Cobalt</keyword>
<keyword evidence="9" id="KW-0533">Nickel</keyword>